<comment type="caution">
    <text evidence="2">The sequence shown here is derived from an EMBL/GenBank/DDBJ whole genome shotgun (WGS) entry which is preliminary data.</text>
</comment>
<organism evidence="2 3">
    <name type="scientific">Planobacterium oryzisoli</name>
    <dbReference type="NCBI Taxonomy" id="2771435"/>
    <lineage>
        <taxon>Bacteria</taxon>
        <taxon>Pseudomonadati</taxon>
        <taxon>Bacteroidota</taxon>
        <taxon>Flavobacteriia</taxon>
        <taxon>Flavobacteriales</taxon>
        <taxon>Weeksellaceae</taxon>
        <taxon>Chryseobacterium group</taxon>
        <taxon>Chryseobacterium</taxon>
    </lineage>
</organism>
<name>A0A930YV04_9FLAO</name>
<dbReference type="AlphaFoldDB" id="A0A930YV04"/>
<dbReference type="Pfam" id="PF01636">
    <property type="entry name" value="APH"/>
    <property type="match status" value="1"/>
</dbReference>
<dbReference type="InterPro" id="IPR011009">
    <property type="entry name" value="Kinase-like_dom_sf"/>
</dbReference>
<dbReference type="InterPro" id="IPR002575">
    <property type="entry name" value="Aminoglycoside_PTrfase"/>
</dbReference>
<reference evidence="2" key="1">
    <citation type="submission" date="2020-11" db="EMBL/GenBank/DDBJ databases">
        <title>Genome seq and assembly of Planobacterium sp.</title>
        <authorList>
            <person name="Chhetri G."/>
        </authorList>
    </citation>
    <scope>NUCLEOTIDE SEQUENCE</scope>
    <source>
        <strain evidence="2">GCR5</strain>
    </source>
</reference>
<proteinExistence type="predicted"/>
<evidence type="ECO:0000313" key="2">
    <source>
        <dbReference type="EMBL" id="MBF5026860.1"/>
    </source>
</evidence>
<dbReference type="Gene3D" id="3.90.1200.10">
    <property type="match status" value="1"/>
</dbReference>
<gene>
    <name evidence="2" type="ORF">IC612_03490</name>
</gene>
<evidence type="ECO:0000259" key="1">
    <source>
        <dbReference type="Pfam" id="PF01636"/>
    </source>
</evidence>
<dbReference type="SUPFAM" id="SSF56112">
    <property type="entry name" value="Protein kinase-like (PK-like)"/>
    <property type="match status" value="1"/>
</dbReference>
<dbReference type="RefSeq" id="WP_194738786.1">
    <property type="nucleotide sequence ID" value="NZ_JADKYY010000003.1"/>
</dbReference>
<dbReference type="EMBL" id="JADKYY010000003">
    <property type="protein sequence ID" value="MBF5026860.1"/>
    <property type="molecule type" value="Genomic_DNA"/>
</dbReference>
<accession>A0A930YV04</accession>
<dbReference type="Proteomes" id="UP000694480">
    <property type="component" value="Unassembled WGS sequence"/>
</dbReference>
<keyword evidence="3" id="KW-1185">Reference proteome</keyword>
<feature type="domain" description="Aminoglycoside phosphotransferase" evidence="1">
    <location>
        <begin position="41"/>
        <end position="259"/>
    </location>
</feature>
<protein>
    <submittedName>
        <fullName evidence="2">Aminoglycoside phosphotransferase family protein</fullName>
    </submittedName>
</protein>
<sequence>MFIFAFAMATPQTRITSFFYGYFNKYPDAVVPLSPSGSARENFIIRSGEEKFVATYNENIKENHSFFYFCSLFETLELPAPKVFHIDTSEKLYLQSYVGDETLSDVIAKEKSSPRVRNLVRVSLENLVMLQQRTLGQVDYSKTFEYTSYDRLTITHDLYYFKFFFADILAVHYPKGLLLKELEALSSQVSQQGPKVLMLRDFQARNIMVGPTNKPSFIDFQAAMEGPALYDVVSLLYQAKANFSSEFRQEMLEYFIALYPKGVEQEQLRRSLEPLVLLRQLQVLGAYGLRGLIERKPHFLESIPQGIRNVILTANQWTGMNKYPTLLGIINQLEAIYQKKYAR</sequence>
<evidence type="ECO:0000313" key="3">
    <source>
        <dbReference type="Proteomes" id="UP000694480"/>
    </source>
</evidence>